<sequence length="618" mass="66758">MDTLTLLWIVSVAFTGLTKAAGVLPDGPLNAAVGETVTFSTTLTPQGTSIIAVTWTFDTKVIFTFSGANIPAPEYEGRITYFMSTGSLELRNVALNDSGEYTVSIIVLGESAKPGNTRLDVLVKVSNVVATASSTDLVEFNSSVSLSCSSSGSSLSFLWLNSSSEVTGSDRVQLTDGGSTLTINNVTRYDQGPFRCNVSNPVSSDISNLITFSISYGPENITLTKSLSQEYYVVGSNISLMCSAESRPPAQFQWFLNGDLRSDGAELRLMDIQESHSGNYSCQAFNSRTLRYITSQPESVTVLERISDASVTSTNLQIEGNSSKLTCDAAGSVFTRKWKKGVLDLTLTVNMSLSDNNRVLSFISLNKTDTGDYFCEISNPFSSEEATYFLVVNYGPENVKITDDSETTLNLTCSAESVPPASYVWMLNGTVIHNSAVFTENITDFSEDDEYVCEAMNNITGRKSSAVYRWTPTVTADGNIDCQAGCIAGIVLSVLLVVFCAAGAAGYYCHHTKKQTNAPSAINSATMAGGVEGQDNPGYSKTQELDYADIRFFQNKNGGTVQLGLQQNNPSEYAQVRVNNNPPAPSSPPTYDVHQQRMKRPAPQPDADATQLYARVQK</sequence>
<feature type="domain" description="Ig-like" evidence="8">
    <location>
        <begin position="218"/>
        <end position="301"/>
    </location>
</feature>
<dbReference type="PROSITE" id="PS50835">
    <property type="entry name" value="IG_LIKE"/>
    <property type="match status" value="4"/>
</dbReference>
<evidence type="ECO:0000256" key="2">
    <source>
        <dbReference type="ARBA" id="ARBA00023157"/>
    </source>
</evidence>
<accession>A0A6J2RAA0</accession>
<keyword evidence="1 7" id="KW-0732">Signal</keyword>
<dbReference type="Gene3D" id="2.60.40.10">
    <property type="entry name" value="Immunoglobulins"/>
    <property type="match status" value="5"/>
</dbReference>
<dbReference type="InterPro" id="IPR013106">
    <property type="entry name" value="Ig_V-set"/>
</dbReference>
<protein>
    <submittedName>
        <fullName evidence="10">LOW QUALITY PROTEIN: carcinoembryonic antigen-related cell adhesion molecule 5-like</fullName>
    </submittedName>
</protein>
<feature type="signal peptide" evidence="7">
    <location>
        <begin position="1"/>
        <end position="20"/>
    </location>
</feature>
<feature type="transmembrane region" description="Helical" evidence="6">
    <location>
        <begin position="487"/>
        <end position="509"/>
    </location>
</feature>
<dbReference type="SMART" id="SM00409">
    <property type="entry name" value="IG"/>
    <property type="match status" value="4"/>
</dbReference>
<evidence type="ECO:0000256" key="7">
    <source>
        <dbReference type="SAM" id="SignalP"/>
    </source>
</evidence>
<dbReference type="OrthoDB" id="6159398at2759"/>
<keyword evidence="6" id="KW-0472">Membrane</keyword>
<proteinExistence type="predicted"/>
<dbReference type="InterPro" id="IPR003598">
    <property type="entry name" value="Ig_sub2"/>
</dbReference>
<name>A0A6J2RAA0_COTGO</name>
<dbReference type="KEGG" id="cgob:115021435"/>
<organism evidence="9 10">
    <name type="scientific">Cottoperca gobio</name>
    <name type="common">Frogmouth</name>
    <name type="synonym">Aphritis gobio</name>
    <dbReference type="NCBI Taxonomy" id="56716"/>
    <lineage>
        <taxon>Eukaryota</taxon>
        <taxon>Metazoa</taxon>
        <taxon>Chordata</taxon>
        <taxon>Craniata</taxon>
        <taxon>Vertebrata</taxon>
        <taxon>Euteleostomi</taxon>
        <taxon>Actinopterygii</taxon>
        <taxon>Neopterygii</taxon>
        <taxon>Teleostei</taxon>
        <taxon>Neoteleostei</taxon>
        <taxon>Acanthomorphata</taxon>
        <taxon>Eupercaria</taxon>
        <taxon>Perciformes</taxon>
        <taxon>Notothenioidei</taxon>
        <taxon>Bovichtidae</taxon>
        <taxon>Cottoperca</taxon>
    </lineage>
</organism>
<dbReference type="InterPro" id="IPR003599">
    <property type="entry name" value="Ig_sub"/>
</dbReference>
<dbReference type="InterPro" id="IPR007110">
    <property type="entry name" value="Ig-like_dom"/>
</dbReference>
<gene>
    <name evidence="10" type="primary">LOC115021435</name>
</gene>
<dbReference type="RefSeq" id="XP_029307753.1">
    <property type="nucleotide sequence ID" value="XM_029451893.1"/>
</dbReference>
<feature type="domain" description="Ig-like" evidence="8">
    <location>
        <begin position="396"/>
        <end position="469"/>
    </location>
</feature>
<evidence type="ECO:0000313" key="9">
    <source>
        <dbReference type="Proteomes" id="UP000504630"/>
    </source>
</evidence>
<evidence type="ECO:0000256" key="3">
    <source>
        <dbReference type="ARBA" id="ARBA00023180"/>
    </source>
</evidence>
<dbReference type="PANTHER" id="PTHR44337:SF20">
    <property type="entry name" value="CARCINOEMBRYONIC ANTIGEN-RELATED CELL ADHESION MOLECULE 5-RELATED"/>
    <property type="match status" value="1"/>
</dbReference>
<evidence type="ECO:0000256" key="1">
    <source>
        <dbReference type="ARBA" id="ARBA00022729"/>
    </source>
</evidence>
<reference evidence="10" key="1">
    <citation type="submission" date="2025-08" db="UniProtKB">
        <authorList>
            <consortium name="RefSeq"/>
        </authorList>
    </citation>
    <scope>IDENTIFICATION</scope>
</reference>
<dbReference type="Pfam" id="PF13927">
    <property type="entry name" value="Ig_3"/>
    <property type="match status" value="2"/>
</dbReference>
<dbReference type="Pfam" id="PF07686">
    <property type="entry name" value="V-set"/>
    <property type="match status" value="1"/>
</dbReference>
<keyword evidence="6" id="KW-1133">Transmembrane helix</keyword>
<keyword evidence="2" id="KW-1015">Disulfide bond</keyword>
<keyword evidence="4" id="KW-0393">Immunoglobulin domain</keyword>
<dbReference type="Proteomes" id="UP000504630">
    <property type="component" value="Chromosome 16"/>
</dbReference>
<dbReference type="SMART" id="SM00408">
    <property type="entry name" value="IGc2"/>
    <property type="match status" value="4"/>
</dbReference>
<dbReference type="InParanoid" id="A0A6J2RAA0"/>
<keyword evidence="3" id="KW-0325">Glycoprotein</keyword>
<evidence type="ECO:0000259" key="8">
    <source>
        <dbReference type="PROSITE" id="PS50835"/>
    </source>
</evidence>
<dbReference type="PANTHER" id="PTHR44337">
    <property type="entry name" value="CARCINOEMBRYONIC ANTIGEN-RELATED CELL ADHESION MOLECULE 8"/>
    <property type="match status" value="1"/>
</dbReference>
<evidence type="ECO:0000256" key="4">
    <source>
        <dbReference type="ARBA" id="ARBA00023319"/>
    </source>
</evidence>
<evidence type="ECO:0000256" key="5">
    <source>
        <dbReference type="SAM" id="MobiDB-lite"/>
    </source>
</evidence>
<feature type="chain" id="PRO_5026895635" evidence="7">
    <location>
        <begin position="21"/>
        <end position="618"/>
    </location>
</feature>
<keyword evidence="9" id="KW-1185">Reference proteome</keyword>
<keyword evidence="6" id="KW-0812">Transmembrane</keyword>
<feature type="domain" description="Ig-like" evidence="8">
    <location>
        <begin position="126"/>
        <end position="207"/>
    </location>
</feature>
<dbReference type="AlphaFoldDB" id="A0A6J2RAA0"/>
<dbReference type="GeneID" id="115021435"/>
<evidence type="ECO:0000313" key="10">
    <source>
        <dbReference type="RefSeq" id="XP_029307753.1"/>
    </source>
</evidence>
<evidence type="ECO:0000256" key="6">
    <source>
        <dbReference type="SAM" id="Phobius"/>
    </source>
</evidence>
<dbReference type="InterPro" id="IPR013783">
    <property type="entry name" value="Ig-like_fold"/>
</dbReference>
<dbReference type="SUPFAM" id="SSF48726">
    <property type="entry name" value="Immunoglobulin"/>
    <property type="match status" value="5"/>
</dbReference>
<dbReference type="Pfam" id="PF07679">
    <property type="entry name" value="I-set"/>
    <property type="match status" value="1"/>
</dbReference>
<dbReference type="InterPro" id="IPR013098">
    <property type="entry name" value="Ig_I-set"/>
</dbReference>
<dbReference type="InterPro" id="IPR052598">
    <property type="entry name" value="IgSF_CEA-related"/>
</dbReference>
<feature type="domain" description="Ig-like" evidence="8">
    <location>
        <begin position="304"/>
        <end position="387"/>
    </location>
</feature>
<dbReference type="InterPro" id="IPR036179">
    <property type="entry name" value="Ig-like_dom_sf"/>
</dbReference>
<feature type="region of interest" description="Disordered" evidence="5">
    <location>
        <begin position="576"/>
        <end position="618"/>
    </location>
</feature>